<evidence type="ECO:0000313" key="5">
    <source>
        <dbReference type="EMBL" id="HEB95413.1"/>
    </source>
</evidence>
<dbReference type="InterPro" id="IPR001347">
    <property type="entry name" value="SIS_dom"/>
</dbReference>
<evidence type="ECO:0000256" key="2">
    <source>
        <dbReference type="ARBA" id="ARBA00023125"/>
    </source>
</evidence>
<dbReference type="Pfam" id="PF01418">
    <property type="entry name" value="HTH_6"/>
    <property type="match status" value="1"/>
</dbReference>
<keyword evidence="1" id="KW-0805">Transcription regulation</keyword>
<dbReference type="GO" id="GO:0003700">
    <property type="term" value="F:DNA-binding transcription factor activity"/>
    <property type="evidence" value="ECO:0007669"/>
    <property type="project" value="InterPro"/>
</dbReference>
<protein>
    <submittedName>
        <fullName evidence="5">MurR/RpiR family transcriptional regulator</fullName>
    </submittedName>
</protein>
<dbReference type="PANTHER" id="PTHR30514:SF18">
    <property type="entry name" value="RPIR-FAMILY TRANSCRIPTIONAL REGULATOR"/>
    <property type="match status" value="1"/>
</dbReference>
<dbReference type="GO" id="GO:0097367">
    <property type="term" value="F:carbohydrate derivative binding"/>
    <property type="evidence" value="ECO:0007669"/>
    <property type="project" value="InterPro"/>
</dbReference>
<dbReference type="InterPro" id="IPR000281">
    <property type="entry name" value="HTH_RpiR"/>
</dbReference>
<dbReference type="CDD" id="cd05013">
    <property type="entry name" value="SIS_RpiR"/>
    <property type="match status" value="1"/>
</dbReference>
<dbReference type="SUPFAM" id="SSF46689">
    <property type="entry name" value="Homeodomain-like"/>
    <property type="match status" value="1"/>
</dbReference>
<dbReference type="Gene3D" id="1.10.10.10">
    <property type="entry name" value="Winged helix-like DNA-binding domain superfamily/Winged helix DNA-binding domain"/>
    <property type="match status" value="1"/>
</dbReference>
<dbReference type="InterPro" id="IPR046348">
    <property type="entry name" value="SIS_dom_sf"/>
</dbReference>
<dbReference type="PANTHER" id="PTHR30514">
    <property type="entry name" value="GLUCOKINASE"/>
    <property type="match status" value="1"/>
</dbReference>
<gene>
    <name evidence="5" type="ORF">ENI96_03140</name>
</gene>
<dbReference type="PROSITE" id="PS51071">
    <property type="entry name" value="HTH_RPIR"/>
    <property type="match status" value="1"/>
</dbReference>
<dbReference type="Gene3D" id="3.40.50.10490">
    <property type="entry name" value="Glucose-6-phosphate isomerase like protein, domain 1"/>
    <property type="match status" value="1"/>
</dbReference>
<evidence type="ECO:0000259" key="4">
    <source>
        <dbReference type="PROSITE" id="PS51071"/>
    </source>
</evidence>
<dbReference type="SUPFAM" id="SSF53697">
    <property type="entry name" value="SIS domain"/>
    <property type="match status" value="1"/>
</dbReference>
<comment type="caution">
    <text evidence="5">The sequence shown here is derived from an EMBL/GenBank/DDBJ whole genome shotgun (WGS) entry which is preliminary data.</text>
</comment>
<dbReference type="GO" id="GO:0003677">
    <property type="term" value="F:DNA binding"/>
    <property type="evidence" value="ECO:0007669"/>
    <property type="project" value="UniProtKB-KW"/>
</dbReference>
<dbReference type="EMBL" id="DRKP01000041">
    <property type="protein sequence ID" value="HEB95413.1"/>
    <property type="molecule type" value="Genomic_DNA"/>
</dbReference>
<keyword evidence="3" id="KW-0804">Transcription</keyword>
<feature type="domain" description="HTH rpiR-type" evidence="4">
    <location>
        <begin position="8"/>
        <end position="84"/>
    </location>
</feature>
<evidence type="ECO:0000256" key="1">
    <source>
        <dbReference type="ARBA" id="ARBA00023015"/>
    </source>
</evidence>
<accession>A0A831RL50</accession>
<dbReference type="Proteomes" id="UP000886251">
    <property type="component" value="Unassembled WGS sequence"/>
</dbReference>
<dbReference type="GO" id="GO:1901135">
    <property type="term" value="P:carbohydrate derivative metabolic process"/>
    <property type="evidence" value="ECO:0007669"/>
    <property type="project" value="InterPro"/>
</dbReference>
<dbReference type="InterPro" id="IPR035472">
    <property type="entry name" value="RpiR-like_SIS"/>
</dbReference>
<proteinExistence type="predicted"/>
<dbReference type="AlphaFoldDB" id="A0A831RL50"/>
<evidence type="ECO:0000256" key="3">
    <source>
        <dbReference type="ARBA" id="ARBA00023163"/>
    </source>
</evidence>
<dbReference type="InterPro" id="IPR047640">
    <property type="entry name" value="RpiR-like"/>
</dbReference>
<reference evidence="5" key="1">
    <citation type="journal article" date="2020" name="mSystems">
        <title>Genome- and Community-Level Interaction Insights into Carbon Utilization and Element Cycling Functions of Hydrothermarchaeota in Hydrothermal Sediment.</title>
        <authorList>
            <person name="Zhou Z."/>
            <person name="Liu Y."/>
            <person name="Xu W."/>
            <person name="Pan J."/>
            <person name="Luo Z.H."/>
            <person name="Li M."/>
        </authorList>
    </citation>
    <scope>NUCLEOTIDE SEQUENCE [LARGE SCALE GENOMIC DNA]</scope>
    <source>
        <strain evidence="5">HyVt-443</strain>
    </source>
</reference>
<dbReference type="Pfam" id="PF01380">
    <property type="entry name" value="SIS"/>
    <property type="match status" value="1"/>
</dbReference>
<keyword evidence="2" id="KW-0238">DNA-binding</keyword>
<dbReference type="InterPro" id="IPR036388">
    <property type="entry name" value="WH-like_DNA-bd_sf"/>
</dbReference>
<name>A0A831RL50_9GAMM</name>
<organism evidence="5">
    <name type="scientific">Sedimenticola thiotaurini</name>
    <dbReference type="NCBI Taxonomy" id="1543721"/>
    <lineage>
        <taxon>Bacteria</taxon>
        <taxon>Pseudomonadati</taxon>
        <taxon>Pseudomonadota</taxon>
        <taxon>Gammaproteobacteria</taxon>
        <taxon>Chromatiales</taxon>
        <taxon>Sedimenticolaceae</taxon>
        <taxon>Sedimenticola</taxon>
    </lineage>
</organism>
<dbReference type="InterPro" id="IPR009057">
    <property type="entry name" value="Homeodomain-like_sf"/>
</dbReference>
<sequence>MDQGESGPTIADLIRAHFNEFKPAERKIANHLLGNYPMAGLTSITELSAACQVSTPTVMRTLGRIGFTSFTRFQKALKQELAETLSDPIAKHGLWATGTPREHVLNRAAEAVVANLRDTMNHISYDSFNQVVELLCDPGRAVHLVGGRITHAFSDYLATHLEVIRRGVRQLPASAGLWPHHLLDMAADDVLLVFDVRRYELDLQGLARVAADKGVEVVLFTDQWLSPIAEYAGHSFPVHTEAASGWDSGVATLFLIEALVTAVESRLWDGASERMNELERIFDRTGRFRRLKE</sequence>